<evidence type="ECO:0000256" key="13">
    <source>
        <dbReference type="ARBA" id="ARBA00023316"/>
    </source>
</evidence>
<feature type="transmembrane region" description="Helical" evidence="21">
    <location>
        <begin position="169"/>
        <end position="186"/>
    </location>
</feature>
<comment type="catalytic activity">
    <reaction evidence="20">
        <text>[GlcNAc-(1-&gt;4)-Mur2Ac(oyl-L-Ala-gamma-D-Glu-L-Lys-D-Ala-D-Ala)](n)-di-trans,octa-cis-undecaprenyl diphosphate + beta-D-GlcNAc-(1-&gt;4)-Mur2Ac(oyl-L-Ala-gamma-D-Glu-L-Lys-D-Ala-D-Ala)-di-trans,octa-cis-undecaprenyl diphosphate = [GlcNAc-(1-&gt;4)-Mur2Ac(oyl-L-Ala-gamma-D-Glu-L-Lys-D-Ala-D-Ala)](n+1)-di-trans,octa-cis-undecaprenyl diphosphate + di-trans,octa-cis-undecaprenyl diphosphate + H(+)</text>
        <dbReference type="Rhea" id="RHEA:23708"/>
        <dbReference type="Rhea" id="RHEA-COMP:9602"/>
        <dbReference type="Rhea" id="RHEA-COMP:9603"/>
        <dbReference type="ChEBI" id="CHEBI:15378"/>
        <dbReference type="ChEBI" id="CHEBI:58405"/>
        <dbReference type="ChEBI" id="CHEBI:60033"/>
        <dbReference type="ChEBI" id="CHEBI:78435"/>
        <dbReference type="EC" id="2.4.99.28"/>
    </reaction>
</comment>
<dbReference type="EMBL" id="JAUSUL010000002">
    <property type="protein sequence ID" value="MDQ0315313.1"/>
    <property type="molecule type" value="Genomic_DNA"/>
</dbReference>
<evidence type="ECO:0000256" key="10">
    <source>
        <dbReference type="ARBA" id="ARBA00022989"/>
    </source>
</evidence>
<dbReference type="PANTHER" id="PTHR30474:SF2">
    <property type="entry name" value="PEPTIDOGLYCAN GLYCOSYLTRANSFERASE FTSW-RELATED"/>
    <property type="match status" value="1"/>
</dbReference>
<keyword evidence="4 22" id="KW-0132">Cell division</keyword>
<comment type="subcellular location">
    <subcellularLocation>
        <location evidence="1">Cell membrane</location>
        <topology evidence="1">Multi-pass membrane protein</topology>
    </subcellularLocation>
</comment>
<keyword evidence="13" id="KW-0961">Cell wall biogenesis/degradation</keyword>
<feature type="transmembrane region" description="Helical" evidence="21">
    <location>
        <begin position="274"/>
        <end position="295"/>
    </location>
</feature>
<feature type="transmembrane region" description="Helical" evidence="21">
    <location>
        <begin position="307"/>
        <end position="328"/>
    </location>
</feature>
<keyword evidence="9" id="KW-0573">Peptidoglycan synthesis</keyword>
<dbReference type="GO" id="GO:0051301">
    <property type="term" value="P:cell division"/>
    <property type="evidence" value="ECO:0007669"/>
    <property type="project" value="UniProtKB-KW"/>
</dbReference>
<reference evidence="22" key="1">
    <citation type="submission" date="2023-07" db="EMBL/GenBank/DDBJ databases">
        <title>Genomic Encyclopedia of Type Strains, Phase IV (KMG-IV): sequencing the most valuable type-strain genomes for metagenomic binning, comparative biology and taxonomic classification.</title>
        <authorList>
            <person name="Goeker M."/>
        </authorList>
    </citation>
    <scope>NUCLEOTIDE SEQUENCE</scope>
    <source>
        <strain evidence="22">DSM 21202</strain>
    </source>
</reference>
<keyword evidence="3" id="KW-1003">Cell membrane</keyword>
<evidence type="ECO:0000256" key="19">
    <source>
        <dbReference type="ARBA" id="ARBA00044770"/>
    </source>
</evidence>
<dbReference type="GO" id="GO:0009252">
    <property type="term" value="P:peptidoglycan biosynthetic process"/>
    <property type="evidence" value="ECO:0007669"/>
    <property type="project" value="UniProtKB-KW"/>
</dbReference>
<feature type="transmembrane region" description="Helical" evidence="21">
    <location>
        <begin position="340"/>
        <end position="361"/>
    </location>
</feature>
<evidence type="ECO:0000256" key="17">
    <source>
        <dbReference type="ARBA" id="ARBA00041185"/>
    </source>
</evidence>
<dbReference type="GO" id="GO:0005886">
    <property type="term" value="C:plasma membrane"/>
    <property type="evidence" value="ECO:0007669"/>
    <property type="project" value="UniProtKB-SubCell"/>
</dbReference>
<keyword evidence="11 21" id="KW-0472">Membrane</keyword>
<dbReference type="AlphaFoldDB" id="A0AAE4ASJ4"/>
<evidence type="ECO:0000256" key="18">
    <source>
        <dbReference type="ARBA" id="ARBA00041418"/>
    </source>
</evidence>
<evidence type="ECO:0000313" key="22">
    <source>
        <dbReference type="EMBL" id="MDQ0315313.1"/>
    </source>
</evidence>
<keyword evidence="5" id="KW-0328">Glycosyltransferase</keyword>
<dbReference type="PANTHER" id="PTHR30474">
    <property type="entry name" value="CELL CYCLE PROTEIN"/>
    <property type="match status" value="1"/>
</dbReference>
<evidence type="ECO:0000256" key="9">
    <source>
        <dbReference type="ARBA" id="ARBA00022984"/>
    </source>
</evidence>
<evidence type="ECO:0000256" key="4">
    <source>
        <dbReference type="ARBA" id="ARBA00022618"/>
    </source>
</evidence>
<comment type="pathway">
    <text evidence="2">Cell wall biogenesis; peptidoglycan biosynthesis.</text>
</comment>
<evidence type="ECO:0000256" key="7">
    <source>
        <dbReference type="ARBA" id="ARBA00022692"/>
    </source>
</evidence>
<evidence type="ECO:0000256" key="16">
    <source>
        <dbReference type="ARBA" id="ARBA00038053"/>
    </source>
</evidence>
<evidence type="ECO:0000256" key="8">
    <source>
        <dbReference type="ARBA" id="ARBA00022960"/>
    </source>
</evidence>
<comment type="similarity">
    <text evidence="16">Belongs to the SEDS family. FtsW subfamily.</text>
</comment>
<feature type="transmembrane region" description="Helical" evidence="21">
    <location>
        <begin position="146"/>
        <end position="163"/>
    </location>
</feature>
<evidence type="ECO:0000256" key="20">
    <source>
        <dbReference type="ARBA" id="ARBA00049902"/>
    </source>
</evidence>
<dbReference type="InterPro" id="IPR013437">
    <property type="entry name" value="FtsW"/>
</dbReference>
<keyword evidence="12" id="KW-0131">Cell cycle</keyword>
<evidence type="ECO:0000256" key="12">
    <source>
        <dbReference type="ARBA" id="ARBA00023306"/>
    </source>
</evidence>
<evidence type="ECO:0000256" key="5">
    <source>
        <dbReference type="ARBA" id="ARBA00022676"/>
    </source>
</evidence>
<feature type="transmembrane region" description="Helical" evidence="21">
    <location>
        <begin position="84"/>
        <end position="102"/>
    </location>
</feature>
<keyword evidence="7 21" id="KW-0812">Transmembrane</keyword>
<keyword evidence="6" id="KW-0808">Transferase</keyword>
<feature type="transmembrane region" description="Helical" evidence="21">
    <location>
        <begin position="59"/>
        <end position="77"/>
    </location>
</feature>
<dbReference type="GO" id="GO:0032153">
    <property type="term" value="C:cell division site"/>
    <property type="evidence" value="ECO:0007669"/>
    <property type="project" value="TreeGrafter"/>
</dbReference>
<evidence type="ECO:0000256" key="21">
    <source>
        <dbReference type="SAM" id="Phobius"/>
    </source>
</evidence>
<feature type="transmembrane region" description="Helical" evidence="21">
    <location>
        <begin position="193"/>
        <end position="211"/>
    </location>
</feature>
<accession>A0AAE4ASJ4</accession>
<feature type="transmembrane region" description="Helical" evidence="21">
    <location>
        <begin position="122"/>
        <end position="139"/>
    </location>
</feature>
<dbReference type="GO" id="GO:0008360">
    <property type="term" value="P:regulation of cell shape"/>
    <property type="evidence" value="ECO:0007669"/>
    <property type="project" value="UniProtKB-KW"/>
</dbReference>
<dbReference type="GO" id="GO:0008955">
    <property type="term" value="F:peptidoglycan glycosyltransferase activity"/>
    <property type="evidence" value="ECO:0007669"/>
    <property type="project" value="UniProtKB-EC"/>
</dbReference>
<evidence type="ECO:0000256" key="3">
    <source>
        <dbReference type="ARBA" id="ARBA00022475"/>
    </source>
</evidence>
<organism evidence="22 23">
    <name type="scientific">Amorphus orientalis</name>
    <dbReference type="NCBI Taxonomy" id="649198"/>
    <lineage>
        <taxon>Bacteria</taxon>
        <taxon>Pseudomonadati</taxon>
        <taxon>Pseudomonadota</taxon>
        <taxon>Alphaproteobacteria</taxon>
        <taxon>Hyphomicrobiales</taxon>
        <taxon>Amorphaceae</taxon>
        <taxon>Amorphus</taxon>
    </lineage>
</organism>
<dbReference type="RefSeq" id="WP_306885146.1">
    <property type="nucleotide sequence ID" value="NZ_JAUSUL010000002.1"/>
</dbReference>
<evidence type="ECO:0000256" key="1">
    <source>
        <dbReference type="ARBA" id="ARBA00004651"/>
    </source>
</evidence>
<comment type="caution">
    <text evidence="22">The sequence shown here is derived from an EMBL/GenBank/DDBJ whole genome shotgun (WGS) entry which is preliminary data.</text>
</comment>
<dbReference type="Pfam" id="PF01098">
    <property type="entry name" value="FTSW_RODA_SPOVE"/>
    <property type="match status" value="1"/>
</dbReference>
<keyword evidence="23" id="KW-1185">Reference proteome</keyword>
<dbReference type="InterPro" id="IPR001182">
    <property type="entry name" value="FtsW/RodA"/>
</dbReference>
<feature type="transmembrane region" description="Helical" evidence="21">
    <location>
        <begin position="20"/>
        <end position="39"/>
    </location>
</feature>
<gene>
    <name evidence="22" type="ORF">J2S73_001770</name>
</gene>
<keyword evidence="10 21" id="KW-1133">Transmembrane helix</keyword>
<dbReference type="NCBIfam" id="TIGR02614">
    <property type="entry name" value="ftsW"/>
    <property type="match status" value="1"/>
</dbReference>
<dbReference type="EC" id="2.4.99.28" evidence="19"/>
<keyword evidence="8" id="KW-0133">Cell shape</keyword>
<evidence type="ECO:0000256" key="2">
    <source>
        <dbReference type="ARBA" id="ARBA00004752"/>
    </source>
</evidence>
<evidence type="ECO:0000256" key="11">
    <source>
        <dbReference type="ARBA" id="ARBA00023136"/>
    </source>
</evidence>
<dbReference type="GO" id="GO:0015648">
    <property type="term" value="F:lipid-linked peptidoglycan transporter activity"/>
    <property type="evidence" value="ECO:0007669"/>
    <property type="project" value="TreeGrafter"/>
</dbReference>
<protein>
    <recommendedName>
        <fullName evidence="17">Probable peptidoglycan glycosyltransferase FtsW</fullName>
        <ecNumber evidence="19">2.4.99.28</ecNumber>
    </recommendedName>
    <alternativeName>
        <fullName evidence="18">Cell division protein FtsW</fullName>
    </alternativeName>
    <alternativeName>
        <fullName evidence="15">Cell wall polymerase</fullName>
    </alternativeName>
    <alternativeName>
        <fullName evidence="14">Peptidoglycan polymerase</fullName>
    </alternativeName>
</protein>
<dbReference type="GO" id="GO:0071555">
    <property type="term" value="P:cell wall organization"/>
    <property type="evidence" value="ECO:0007669"/>
    <property type="project" value="UniProtKB-KW"/>
</dbReference>
<evidence type="ECO:0000313" key="23">
    <source>
        <dbReference type="Proteomes" id="UP001229244"/>
    </source>
</evidence>
<sequence length="386" mass="41693">MVSRADRSLVADWWWTVDRLMLAALVALMAGGVVLSFAASPPVAERLGLASYHFVLRQAFFAVPALAVMIAVSFLPIRKVRRAALILFAVMLVATIATLFLGDEAKGARRWLSIVGFSLQPSEFLKPAFVILTAFLFAEGGRRPELPGKLFAVLLLAMVTAPLVAQPDFGQTMLVAIVWCALFFLAGMPWKWVVALGMLGGAGLAAAYANLPHVAKRINRFLDPSSGDTFQIDTAIESFVRGGWFGRGPGEGTVKRILPDSHTDFVFAVTAEEFGVVVCLLLLAVFAFVVLRGLTHAMRERDPFVRLAVAGLVILFGVQGVINMAVNLHLMPAKGMTLPFISYGGSSLLAIAIEMGFVLALTRRRPRPVQISPMANPVSHARPQPA</sequence>
<dbReference type="Proteomes" id="UP001229244">
    <property type="component" value="Unassembled WGS sequence"/>
</dbReference>
<evidence type="ECO:0000256" key="14">
    <source>
        <dbReference type="ARBA" id="ARBA00032370"/>
    </source>
</evidence>
<proteinExistence type="inferred from homology"/>
<name>A0AAE4ASJ4_9HYPH</name>
<evidence type="ECO:0000256" key="15">
    <source>
        <dbReference type="ARBA" id="ARBA00033270"/>
    </source>
</evidence>
<evidence type="ECO:0000256" key="6">
    <source>
        <dbReference type="ARBA" id="ARBA00022679"/>
    </source>
</evidence>